<evidence type="ECO:0000313" key="3">
    <source>
        <dbReference type="Proteomes" id="UP000266861"/>
    </source>
</evidence>
<feature type="compositionally biased region" description="Low complexity" evidence="1">
    <location>
        <begin position="1"/>
        <end position="19"/>
    </location>
</feature>
<dbReference type="EMBL" id="PQFF01000041">
    <property type="protein sequence ID" value="RHZ86880.1"/>
    <property type="molecule type" value="Genomic_DNA"/>
</dbReference>
<feature type="region of interest" description="Disordered" evidence="1">
    <location>
        <begin position="1"/>
        <end position="26"/>
    </location>
</feature>
<protein>
    <submittedName>
        <fullName evidence="2">Uncharacterized protein</fullName>
    </submittedName>
</protein>
<reference evidence="2 3" key="1">
    <citation type="submission" date="2018-08" db="EMBL/GenBank/DDBJ databases">
        <title>Genome and evolution of the arbuscular mycorrhizal fungus Diversispora epigaea (formerly Glomus versiforme) and its bacterial endosymbionts.</title>
        <authorList>
            <person name="Sun X."/>
            <person name="Fei Z."/>
            <person name="Harrison M."/>
        </authorList>
    </citation>
    <scope>NUCLEOTIDE SEQUENCE [LARGE SCALE GENOMIC DNA]</scope>
    <source>
        <strain evidence="2 3">IT104</strain>
    </source>
</reference>
<sequence>MSFSSHYHNNYNNNLTTNNKRQSYPMINNSSYSQGNHSHYNSNYNNYNHNHNKYNLNHSNNNLISYQKIKRRENINSGFEELKNICVFKIPKFLKNIKKEKRARSSGLFCARNINPPETFDSHKIMNPSVPNPPETVDSLHKYETETGQAQKFLDRVGQNFGWPASMEDCVRATVLFYLADESALEFDDEAALNLIFFYDNLDKGTFDEHKDDWVLVYKQEVKKYETSEYTSKELKDLEQEMPGAIYLPVSKSRLDDLMKSPPARTVSARRVNQEHMVRIQVRRLRTTNSVIFEYNFHDPFWEKFSVNANGYGYPARVFMHHQHLKFLSEINTLRFWQRKPGDHVDSSLIGTDQMNQNLEKRKNLYKSKGFHKPEDLSRNRQNQQIEICRQNRFHFKTLAWTLNNETVEKEDNEISVESQFSLEEFEEISKNLLSNSMEINGKLLLNFEIFFTSKIHLFLKE</sequence>
<dbReference type="AlphaFoldDB" id="A0A397JQX0"/>
<name>A0A397JQX0_9GLOM</name>
<evidence type="ECO:0000313" key="2">
    <source>
        <dbReference type="EMBL" id="RHZ86880.1"/>
    </source>
</evidence>
<organism evidence="2 3">
    <name type="scientific">Diversispora epigaea</name>
    <dbReference type="NCBI Taxonomy" id="1348612"/>
    <lineage>
        <taxon>Eukaryota</taxon>
        <taxon>Fungi</taxon>
        <taxon>Fungi incertae sedis</taxon>
        <taxon>Mucoromycota</taxon>
        <taxon>Glomeromycotina</taxon>
        <taxon>Glomeromycetes</taxon>
        <taxon>Diversisporales</taxon>
        <taxon>Diversisporaceae</taxon>
        <taxon>Diversispora</taxon>
    </lineage>
</organism>
<gene>
    <name evidence="2" type="ORF">Glove_43g60</name>
</gene>
<keyword evidence="3" id="KW-1185">Reference proteome</keyword>
<comment type="caution">
    <text evidence="2">The sequence shown here is derived from an EMBL/GenBank/DDBJ whole genome shotgun (WGS) entry which is preliminary data.</text>
</comment>
<dbReference type="Proteomes" id="UP000266861">
    <property type="component" value="Unassembled WGS sequence"/>
</dbReference>
<accession>A0A397JQX0</accession>
<proteinExistence type="predicted"/>
<evidence type="ECO:0000256" key="1">
    <source>
        <dbReference type="SAM" id="MobiDB-lite"/>
    </source>
</evidence>